<protein>
    <submittedName>
        <fullName evidence="4">Regulatory protein TetR</fullName>
    </submittedName>
</protein>
<dbReference type="Pfam" id="PF14278">
    <property type="entry name" value="TetR_C_8"/>
    <property type="match status" value="1"/>
</dbReference>
<evidence type="ECO:0000256" key="1">
    <source>
        <dbReference type="ARBA" id="ARBA00023125"/>
    </source>
</evidence>
<gene>
    <name evidence="4" type="ordered locus">Clole_3126</name>
</gene>
<feature type="domain" description="HTH tetR-type" evidence="3">
    <location>
        <begin position="5"/>
        <end position="65"/>
    </location>
</feature>
<dbReference type="InterPro" id="IPR009057">
    <property type="entry name" value="Homeodomain-like_sf"/>
</dbReference>
<dbReference type="KEGG" id="cle:Clole_3126"/>
<sequence length="189" mass="22104">MSQKKNVKELLAESFKELLLECAFEKITIKMITDRAGVIRPTFYNHFADKYEVLEWICYTDIFEAARILINTDMLVEAVKLLFTKLEVHKDFYTRAVKIEGQNAFEEIFYQHLVELFEESFKIKGKEIKGHNLLTNHNVSQYYAKGLTFLIQQWLLAGLPVEAKEVTKSYYDLMSHSLEEIIEGNSSFN</sequence>
<dbReference type="AlphaFoldDB" id="F2JP82"/>
<evidence type="ECO:0000313" key="5">
    <source>
        <dbReference type="Proteomes" id="UP000008467"/>
    </source>
</evidence>
<keyword evidence="5" id="KW-1185">Reference proteome</keyword>
<dbReference type="EMBL" id="CP002582">
    <property type="protein sequence ID" value="ADZ84821.1"/>
    <property type="molecule type" value="Genomic_DNA"/>
</dbReference>
<dbReference type="STRING" id="642492.Clole_3126"/>
<dbReference type="InterPro" id="IPR001647">
    <property type="entry name" value="HTH_TetR"/>
</dbReference>
<accession>F2JP82</accession>
<keyword evidence="1 2" id="KW-0238">DNA-binding</keyword>
<dbReference type="GO" id="GO:0003677">
    <property type="term" value="F:DNA binding"/>
    <property type="evidence" value="ECO:0007669"/>
    <property type="project" value="UniProtKB-UniRule"/>
</dbReference>
<dbReference type="Gene3D" id="1.10.357.10">
    <property type="entry name" value="Tetracycline Repressor, domain 2"/>
    <property type="match status" value="1"/>
</dbReference>
<dbReference type="PANTHER" id="PTHR43479:SF7">
    <property type="entry name" value="TETR-FAMILY TRANSCRIPTIONAL REGULATOR"/>
    <property type="match status" value="1"/>
</dbReference>
<feature type="DNA-binding region" description="H-T-H motif" evidence="2">
    <location>
        <begin position="28"/>
        <end position="47"/>
    </location>
</feature>
<organism evidence="4 5">
    <name type="scientific">Cellulosilyticum lentocellum (strain ATCC 49066 / DSM 5427 / NCIMB 11756 / RHM5)</name>
    <name type="common">Clostridium lentocellum</name>
    <dbReference type="NCBI Taxonomy" id="642492"/>
    <lineage>
        <taxon>Bacteria</taxon>
        <taxon>Bacillati</taxon>
        <taxon>Bacillota</taxon>
        <taxon>Clostridia</taxon>
        <taxon>Lachnospirales</taxon>
        <taxon>Cellulosilyticaceae</taxon>
        <taxon>Cellulosilyticum</taxon>
    </lineage>
</organism>
<dbReference type="Proteomes" id="UP000008467">
    <property type="component" value="Chromosome"/>
</dbReference>
<dbReference type="RefSeq" id="WP_013658099.1">
    <property type="nucleotide sequence ID" value="NC_015275.1"/>
</dbReference>
<evidence type="ECO:0000259" key="3">
    <source>
        <dbReference type="PROSITE" id="PS50977"/>
    </source>
</evidence>
<dbReference type="PANTHER" id="PTHR43479">
    <property type="entry name" value="ACREF/ENVCD OPERON REPRESSOR-RELATED"/>
    <property type="match status" value="1"/>
</dbReference>
<evidence type="ECO:0000313" key="4">
    <source>
        <dbReference type="EMBL" id="ADZ84821.1"/>
    </source>
</evidence>
<evidence type="ECO:0000256" key="2">
    <source>
        <dbReference type="PROSITE-ProRule" id="PRU00335"/>
    </source>
</evidence>
<name>F2JP82_CELLD</name>
<dbReference type="PROSITE" id="PS50977">
    <property type="entry name" value="HTH_TETR_2"/>
    <property type="match status" value="1"/>
</dbReference>
<proteinExistence type="predicted"/>
<reference evidence="4 5" key="1">
    <citation type="journal article" date="2011" name="J. Bacteriol.">
        <title>Complete genome sequence of the cellulose-degrading bacterium Cellulosilyticum lentocellum.</title>
        <authorList>
            <consortium name="US DOE Joint Genome Institute"/>
            <person name="Miller D.A."/>
            <person name="Suen G."/>
            <person name="Bruce D."/>
            <person name="Copeland A."/>
            <person name="Cheng J.F."/>
            <person name="Detter C."/>
            <person name="Goodwin L.A."/>
            <person name="Han C.S."/>
            <person name="Hauser L.J."/>
            <person name="Land M.L."/>
            <person name="Lapidus A."/>
            <person name="Lucas S."/>
            <person name="Meincke L."/>
            <person name="Pitluck S."/>
            <person name="Tapia R."/>
            <person name="Teshima H."/>
            <person name="Woyke T."/>
            <person name="Fox B.G."/>
            <person name="Angert E.R."/>
            <person name="Currie C.R."/>
        </authorList>
    </citation>
    <scope>NUCLEOTIDE SEQUENCE [LARGE SCALE GENOMIC DNA]</scope>
    <source>
        <strain evidence="5">ATCC 49066 / DSM 5427 / NCIMB 11756 / RHM5</strain>
    </source>
</reference>
<dbReference type="SUPFAM" id="SSF46689">
    <property type="entry name" value="Homeodomain-like"/>
    <property type="match status" value="1"/>
</dbReference>
<dbReference type="eggNOG" id="COG1309">
    <property type="taxonomic scope" value="Bacteria"/>
</dbReference>
<dbReference type="Pfam" id="PF00440">
    <property type="entry name" value="TetR_N"/>
    <property type="match status" value="1"/>
</dbReference>
<dbReference type="InterPro" id="IPR039532">
    <property type="entry name" value="TetR_C_Firmicutes"/>
</dbReference>
<dbReference type="InterPro" id="IPR050624">
    <property type="entry name" value="HTH-type_Tx_Regulator"/>
</dbReference>
<dbReference type="HOGENOM" id="CLU_087539_2_2_9"/>